<dbReference type="GeneID" id="94302050"/>
<comment type="caution">
    <text evidence="1">The sequence shown here is derived from an EMBL/GenBank/DDBJ whole genome shotgun (WGS) entry which is preliminary data.</text>
</comment>
<dbReference type="KEGG" id="ssao:94302050"/>
<accession>A0A9P8LL46</accession>
<dbReference type="AlphaFoldDB" id="A0A9P8LL46"/>
<dbReference type="Proteomes" id="UP000018208">
    <property type="component" value="Unassembled WGS sequence"/>
</dbReference>
<evidence type="ECO:0000313" key="1">
    <source>
        <dbReference type="EMBL" id="KAH0570053.1"/>
    </source>
</evidence>
<proteinExistence type="predicted"/>
<protein>
    <submittedName>
        <fullName evidence="1">Uncharacterized protein</fullName>
    </submittedName>
</protein>
<organism evidence="1 2">
    <name type="scientific">Spironucleus salmonicida</name>
    <dbReference type="NCBI Taxonomy" id="348837"/>
    <lineage>
        <taxon>Eukaryota</taxon>
        <taxon>Metamonada</taxon>
        <taxon>Diplomonadida</taxon>
        <taxon>Hexamitidae</taxon>
        <taxon>Hexamitinae</taxon>
        <taxon>Spironucleus</taxon>
    </lineage>
</organism>
<reference evidence="1 2" key="1">
    <citation type="journal article" date="2014" name="PLoS Genet.">
        <title>The Genome of Spironucleus salmonicida Highlights a Fish Pathogen Adapted to Fluctuating Environments.</title>
        <authorList>
            <person name="Xu F."/>
            <person name="Jerlstrom-Hultqvist J."/>
            <person name="Einarsson E."/>
            <person name="Astvaldsson A."/>
            <person name="Svard S.G."/>
            <person name="Andersson J.O."/>
        </authorList>
    </citation>
    <scope>NUCLEOTIDE SEQUENCE [LARGE SCALE GENOMIC DNA]</scope>
    <source>
        <strain evidence="1 2">ATCC 50377</strain>
    </source>
</reference>
<dbReference type="EMBL" id="AUWU02000008">
    <property type="protein sequence ID" value="KAH0570053.1"/>
    <property type="molecule type" value="Genomic_DNA"/>
</dbReference>
<sequence length="66" mass="7716">MIATKHLPQIPQKLKQIATVPNLLQFDFSDDETSTHDLNQLLLDRRNQRKNASQQDIFSDMMNCMQ</sequence>
<keyword evidence="2" id="KW-1185">Reference proteome</keyword>
<gene>
    <name evidence="1" type="ORF">SS50377_28027</name>
</gene>
<name>A0A9P8LL46_9EUKA</name>
<dbReference type="RefSeq" id="XP_067760826.1">
    <property type="nucleotide sequence ID" value="XM_067911804.1"/>
</dbReference>
<evidence type="ECO:0000313" key="2">
    <source>
        <dbReference type="Proteomes" id="UP000018208"/>
    </source>
</evidence>